<dbReference type="GO" id="GO:0043565">
    <property type="term" value="F:sequence-specific DNA binding"/>
    <property type="evidence" value="ECO:0007669"/>
    <property type="project" value="InterPro"/>
</dbReference>
<evidence type="ECO:0000256" key="6">
    <source>
        <dbReference type="ARBA" id="ARBA00022723"/>
    </source>
</evidence>
<evidence type="ECO:0000313" key="15">
    <source>
        <dbReference type="EMBL" id="TDQ65188.1"/>
    </source>
</evidence>
<protein>
    <recommendedName>
        <fullName evidence="3">DNA-3-methyladenine glycosylase II</fullName>
        <ecNumber evidence="3">3.2.2.21</ecNumber>
    </recommendedName>
</protein>
<keyword evidence="9" id="KW-0805">Transcription regulation</keyword>
<dbReference type="SUPFAM" id="SSF57884">
    <property type="entry name" value="Ada DNA repair protein, N-terminal domain (N-Ada 10)"/>
    <property type="match status" value="1"/>
</dbReference>
<keyword evidence="16" id="KW-1185">Reference proteome</keyword>
<gene>
    <name evidence="15" type="ORF">EV188_101437</name>
</gene>
<comment type="caution">
    <text evidence="15">The sequence shown here is derived from an EMBL/GenBank/DDBJ whole genome shotgun (WGS) entry which is preliminary data.</text>
</comment>
<evidence type="ECO:0000256" key="13">
    <source>
        <dbReference type="ARBA" id="ARBA00023204"/>
    </source>
</evidence>
<keyword evidence="8" id="KW-0862">Zinc</keyword>
<feature type="domain" description="HTH araC/xylS-type" evidence="14">
    <location>
        <begin position="88"/>
        <end position="186"/>
    </location>
</feature>
<evidence type="ECO:0000256" key="10">
    <source>
        <dbReference type="ARBA" id="ARBA00023125"/>
    </source>
</evidence>
<dbReference type="InterPro" id="IPR051912">
    <property type="entry name" value="Alkylbase_DNA_Glycosylase/TA"/>
</dbReference>
<dbReference type="AlphaFoldDB" id="A0A4V3DB51"/>
<dbReference type="SMART" id="SM00342">
    <property type="entry name" value="HTH_ARAC"/>
    <property type="match status" value="1"/>
</dbReference>
<evidence type="ECO:0000256" key="11">
    <source>
        <dbReference type="ARBA" id="ARBA00023159"/>
    </source>
</evidence>
<dbReference type="EC" id="3.2.2.21" evidence="3"/>
<dbReference type="SMART" id="SM00478">
    <property type="entry name" value="ENDO3c"/>
    <property type="match status" value="1"/>
</dbReference>
<sequence length="496" mass="53624">MVIQDVQGCLRAVRARDARFDGWFYFAVTTTGIYCRPSCSSAPPKARNLRFFASAAAAQQGGFRACKRCRPDASPGSPHWNQRADVVARAMRLIADGVVDRVGVTGLAAQLGYSTRQVERQVRAELGAGPGAIARAQRAQTARTLIETTSLPMTEIAAAAGFASIRAFNDTLKDVYASSPSELRRRNAPHDPEVAETPAPSLQLRLPVRAPFATAPLFDHLGREAVAGVEAWSNGVYRRTVRLPRGVGVLSLRPFEDHVSCRLTLQDLRDLPQAIHRCRRLLDLDADPVAIDDVLATDPPLEPLITQRPGLRVPQTVDPQELALRVALGQHLSDEANSAHCARLVRVHGDRLPEGFDPEGELTHLFPTAESLSMCAPHVRALPAPRGLVMDVLITALCDGEIELGLGADRERARAQLAAVPGLGASARELIAMRCLGDPDAFPPDEPSLRAAAHRAGVAVGSALNDRSLRWAPWRAYAAEHLWASAASHRQAARSQ</sequence>
<name>A0A4V3DB51_9PSEU</name>
<dbReference type="GO" id="GO:0003700">
    <property type="term" value="F:DNA-binding transcription factor activity"/>
    <property type="evidence" value="ECO:0007669"/>
    <property type="project" value="InterPro"/>
</dbReference>
<dbReference type="Proteomes" id="UP000295705">
    <property type="component" value="Unassembled WGS sequence"/>
</dbReference>
<dbReference type="Gene3D" id="1.10.340.30">
    <property type="entry name" value="Hypothetical protein, domain 2"/>
    <property type="match status" value="1"/>
</dbReference>
<evidence type="ECO:0000256" key="9">
    <source>
        <dbReference type="ARBA" id="ARBA00023015"/>
    </source>
</evidence>
<dbReference type="InterPro" id="IPR011257">
    <property type="entry name" value="DNA_glycosylase"/>
</dbReference>
<dbReference type="PANTHER" id="PTHR43003">
    <property type="entry name" value="DNA-3-METHYLADENINE GLYCOSYLASE"/>
    <property type="match status" value="1"/>
</dbReference>
<dbReference type="SUPFAM" id="SSF48150">
    <property type="entry name" value="DNA-glycosylase"/>
    <property type="match status" value="1"/>
</dbReference>
<keyword evidence="12" id="KW-0804">Transcription</keyword>
<dbReference type="PROSITE" id="PS01124">
    <property type="entry name" value="HTH_ARAC_FAMILY_2"/>
    <property type="match status" value="1"/>
</dbReference>
<evidence type="ECO:0000313" key="16">
    <source>
        <dbReference type="Proteomes" id="UP000295705"/>
    </source>
</evidence>
<dbReference type="Gene3D" id="1.10.10.60">
    <property type="entry name" value="Homeodomain-like"/>
    <property type="match status" value="1"/>
</dbReference>
<evidence type="ECO:0000256" key="12">
    <source>
        <dbReference type="ARBA" id="ARBA00023163"/>
    </source>
</evidence>
<dbReference type="Pfam" id="PF12833">
    <property type="entry name" value="HTH_18"/>
    <property type="match status" value="1"/>
</dbReference>
<proteinExistence type="predicted"/>
<dbReference type="GO" id="GO:0008725">
    <property type="term" value="F:DNA-3-methyladenine glycosylase activity"/>
    <property type="evidence" value="ECO:0007669"/>
    <property type="project" value="TreeGrafter"/>
</dbReference>
<dbReference type="GO" id="GO:0006285">
    <property type="term" value="P:base-excision repair, AP site formation"/>
    <property type="evidence" value="ECO:0007669"/>
    <property type="project" value="TreeGrafter"/>
</dbReference>
<dbReference type="Pfam" id="PF02805">
    <property type="entry name" value="Ada_Zn_binding"/>
    <property type="match status" value="1"/>
</dbReference>
<keyword evidence="13" id="KW-0234">DNA repair</keyword>
<keyword evidence="4" id="KW-0489">Methyltransferase</keyword>
<evidence type="ECO:0000259" key="14">
    <source>
        <dbReference type="PROSITE" id="PS01124"/>
    </source>
</evidence>
<accession>A0A4V3DB51</accession>
<dbReference type="SMART" id="SM01009">
    <property type="entry name" value="AlkA_N"/>
    <property type="match status" value="1"/>
</dbReference>
<dbReference type="FunFam" id="3.30.310.20:FF:000001">
    <property type="entry name" value="DNA-3-methyladenine glycosylase 2"/>
    <property type="match status" value="1"/>
</dbReference>
<comment type="catalytic activity">
    <reaction evidence="1">
        <text>Hydrolysis of alkylated DNA, releasing 3-methyladenine, 3-methylguanine, 7-methylguanine and 7-methyladenine.</text>
        <dbReference type="EC" id="3.2.2.21"/>
    </reaction>
</comment>
<dbReference type="InterPro" id="IPR009057">
    <property type="entry name" value="Homeodomain-like_sf"/>
</dbReference>
<dbReference type="InterPro" id="IPR035451">
    <property type="entry name" value="Ada-like_dom_sf"/>
</dbReference>
<dbReference type="GO" id="GO:0005737">
    <property type="term" value="C:cytoplasm"/>
    <property type="evidence" value="ECO:0007669"/>
    <property type="project" value="TreeGrafter"/>
</dbReference>
<evidence type="ECO:0000256" key="5">
    <source>
        <dbReference type="ARBA" id="ARBA00022679"/>
    </source>
</evidence>
<dbReference type="FunFam" id="3.40.10.10:FF:000001">
    <property type="entry name" value="DNA-3-methyladenine glycosylase 2"/>
    <property type="match status" value="1"/>
</dbReference>
<evidence type="ECO:0000256" key="8">
    <source>
        <dbReference type="ARBA" id="ARBA00022833"/>
    </source>
</evidence>
<reference evidence="15 16" key="1">
    <citation type="submission" date="2019-03" db="EMBL/GenBank/DDBJ databases">
        <title>Genomic Encyclopedia of Type Strains, Phase IV (KMG-IV): sequencing the most valuable type-strain genomes for metagenomic binning, comparative biology and taxonomic classification.</title>
        <authorList>
            <person name="Goeker M."/>
        </authorList>
    </citation>
    <scope>NUCLEOTIDE SEQUENCE [LARGE SCALE GENOMIC DNA]</scope>
    <source>
        <strain evidence="15 16">DSM 45775</strain>
    </source>
</reference>
<organism evidence="15 16">
    <name type="scientific">Actinomycetospora succinea</name>
    <dbReference type="NCBI Taxonomy" id="663603"/>
    <lineage>
        <taxon>Bacteria</taxon>
        <taxon>Bacillati</taxon>
        <taxon>Actinomycetota</taxon>
        <taxon>Actinomycetes</taxon>
        <taxon>Pseudonocardiales</taxon>
        <taxon>Pseudonocardiaceae</taxon>
        <taxon>Actinomycetospora</taxon>
    </lineage>
</organism>
<evidence type="ECO:0000256" key="1">
    <source>
        <dbReference type="ARBA" id="ARBA00000086"/>
    </source>
</evidence>
<dbReference type="Gene3D" id="1.10.1670.10">
    <property type="entry name" value="Helix-hairpin-Helix base-excision DNA repair enzymes (C-terminal)"/>
    <property type="match status" value="1"/>
</dbReference>
<dbReference type="PANTHER" id="PTHR43003:SF13">
    <property type="entry name" value="DNA-3-METHYLADENINE GLYCOSYLASE 2"/>
    <property type="match status" value="1"/>
</dbReference>
<dbReference type="InterPro" id="IPR023170">
    <property type="entry name" value="HhH_base_excis_C"/>
</dbReference>
<dbReference type="Pfam" id="PF06029">
    <property type="entry name" value="AlkA_N"/>
    <property type="match status" value="1"/>
</dbReference>
<dbReference type="SUPFAM" id="SSF46689">
    <property type="entry name" value="Homeodomain-like"/>
    <property type="match status" value="1"/>
</dbReference>
<dbReference type="InterPro" id="IPR037046">
    <property type="entry name" value="AlkA_N_sf"/>
</dbReference>
<keyword evidence="10" id="KW-0238">DNA-binding</keyword>
<dbReference type="Gene3D" id="3.30.310.20">
    <property type="entry name" value="DNA-3-methyladenine glycosylase AlkA, N-terminal domain"/>
    <property type="match status" value="1"/>
</dbReference>
<dbReference type="GO" id="GO:0032993">
    <property type="term" value="C:protein-DNA complex"/>
    <property type="evidence" value="ECO:0007669"/>
    <property type="project" value="TreeGrafter"/>
</dbReference>
<dbReference type="GO" id="GO:0008270">
    <property type="term" value="F:zinc ion binding"/>
    <property type="evidence" value="ECO:0007669"/>
    <property type="project" value="InterPro"/>
</dbReference>
<evidence type="ECO:0000256" key="2">
    <source>
        <dbReference type="ARBA" id="ARBA00001947"/>
    </source>
</evidence>
<dbReference type="InterPro" id="IPR010316">
    <property type="entry name" value="AlkA_N"/>
</dbReference>
<dbReference type="GO" id="GO:0032131">
    <property type="term" value="F:alkylated DNA binding"/>
    <property type="evidence" value="ECO:0007669"/>
    <property type="project" value="TreeGrafter"/>
</dbReference>
<dbReference type="EMBL" id="SNYO01000001">
    <property type="protein sequence ID" value="TDQ65188.1"/>
    <property type="molecule type" value="Genomic_DNA"/>
</dbReference>
<dbReference type="InterPro" id="IPR003265">
    <property type="entry name" value="HhH-GPD_domain"/>
</dbReference>
<dbReference type="InterPro" id="IPR018060">
    <property type="entry name" value="HTH_AraC"/>
</dbReference>
<keyword evidence="11" id="KW-0010">Activator</keyword>
<comment type="cofactor">
    <cofactor evidence="2">
        <name>Zn(2+)</name>
        <dbReference type="ChEBI" id="CHEBI:29105"/>
    </cofactor>
</comment>
<evidence type="ECO:0000256" key="4">
    <source>
        <dbReference type="ARBA" id="ARBA00022603"/>
    </source>
</evidence>
<dbReference type="GO" id="GO:0008168">
    <property type="term" value="F:methyltransferase activity"/>
    <property type="evidence" value="ECO:0007669"/>
    <property type="project" value="UniProtKB-KW"/>
</dbReference>
<keyword evidence="6" id="KW-0479">Metal-binding</keyword>
<keyword evidence="7" id="KW-0227">DNA damage</keyword>
<dbReference type="GO" id="GO:0006307">
    <property type="term" value="P:DNA alkylation repair"/>
    <property type="evidence" value="ECO:0007669"/>
    <property type="project" value="TreeGrafter"/>
</dbReference>
<evidence type="ECO:0000256" key="7">
    <source>
        <dbReference type="ARBA" id="ARBA00022763"/>
    </source>
</evidence>
<dbReference type="GO" id="GO:0032259">
    <property type="term" value="P:methylation"/>
    <property type="evidence" value="ECO:0007669"/>
    <property type="project" value="UniProtKB-KW"/>
</dbReference>
<dbReference type="InterPro" id="IPR004026">
    <property type="entry name" value="Ada_DNA_repair_Zn-bd"/>
</dbReference>
<dbReference type="SUPFAM" id="SSF55945">
    <property type="entry name" value="TATA-box binding protein-like"/>
    <property type="match status" value="1"/>
</dbReference>
<dbReference type="GO" id="GO:0043916">
    <property type="term" value="F:DNA-7-methylguanine glycosylase activity"/>
    <property type="evidence" value="ECO:0007669"/>
    <property type="project" value="TreeGrafter"/>
</dbReference>
<keyword evidence="5" id="KW-0808">Transferase</keyword>
<evidence type="ECO:0000256" key="3">
    <source>
        <dbReference type="ARBA" id="ARBA00012000"/>
    </source>
</evidence>
<dbReference type="Gene3D" id="3.40.10.10">
    <property type="entry name" value="DNA Methylphosphotriester Repair Domain"/>
    <property type="match status" value="1"/>
</dbReference>